<dbReference type="GO" id="GO:0006412">
    <property type="term" value="P:translation"/>
    <property type="evidence" value="ECO:0007669"/>
    <property type="project" value="UniProtKB-UniRule"/>
</dbReference>
<keyword evidence="5" id="KW-0699">rRNA-binding</keyword>
<dbReference type="InterPro" id="IPR013005">
    <property type="entry name" value="Ribosomal_uL4-like"/>
</dbReference>
<organism evidence="7 8">
    <name type="scientific">Candidatus Veblenbacteria bacterium RIFOXYB1_FULL_43_13</name>
    <dbReference type="NCBI Taxonomy" id="1802426"/>
    <lineage>
        <taxon>Bacteria</taxon>
        <taxon>Candidatus Vebleniibacteriota</taxon>
    </lineage>
</organism>
<dbReference type="NCBIfam" id="TIGR03953">
    <property type="entry name" value="rplD_bact"/>
    <property type="match status" value="1"/>
</dbReference>
<evidence type="ECO:0000313" key="8">
    <source>
        <dbReference type="Proteomes" id="UP000177575"/>
    </source>
</evidence>
<dbReference type="GO" id="GO:0005840">
    <property type="term" value="C:ribosome"/>
    <property type="evidence" value="ECO:0007669"/>
    <property type="project" value="UniProtKB-KW"/>
</dbReference>
<comment type="subunit">
    <text evidence="5">Part of the 50S ribosomal subunit.</text>
</comment>
<keyword evidence="2 5" id="KW-0689">Ribosomal protein</keyword>
<evidence type="ECO:0000256" key="1">
    <source>
        <dbReference type="ARBA" id="ARBA00010528"/>
    </source>
</evidence>
<evidence type="ECO:0000256" key="2">
    <source>
        <dbReference type="ARBA" id="ARBA00022980"/>
    </source>
</evidence>
<reference evidence="7 8" key="1">
    <citation type="journal article" date="2016" name="Nat. Commun.">
        <title>Thousands of microbial genomes shed light on interconnected biogeochemical processes in an aquifer system.</title>
        <authorList>
            <person name="Anantharaman K."/>
            <person name="Brown C.T."/>
            <person name="Hug L.A."/>
            <person name="Sharon I."/>
            <person name="Castelle C.J."/>
            <person name="Probst A.J."/>
            <person name="Thomas B.C."/>
            <person name="Singh A."/>
            <person name="Wilkins M.J."/>
            <person name="Karaoz U."/>
            <person name="Brodie E.L."/>
            <person name="Williams K.H."/>
            <person name="Hubbard S.S."/>
            <person name="Banfield J.F."/>
        </authorList>
    </citation>
    <scope>NUCLEOTIDE SEQUENCE [LARGE SCALE GENOMIC DNA]</scope>
</reference>
<protein>
    <recommendedName>
        <fullName evidence="4 5">Large ribosomal subunit protein uL4</fullName>
    </recommendedName>
</protein>
<keyword evidence="3 5" id="KW-0687">Ribonucleoprotein</keyword>
<dbReference type="InterPro" id="IPR023574">
    <property type="entry name" value="Ribosomal_uL4_dom_sf"/>
</dbReference>
<evidence type="ECO:0000256" key="6">
    <source>
        <dbReference type="SAM" id="MobiDB-lite"/>
    </source>
</evidence>
<evidence type="ECO:0000256" key="3">
    <source>
        <dbReference type="ARBA" id="ARBA00023274"/>
    </source>
</evidence>
<dbReference type="PANTHER" id="PTHR10746:SF6">
    <property type="entry name" value="LARGE RIBOSOMAL SUBUNIT PROTEIN UL4M"/>
    <property type="match status" value="1"/>
</dbReference>
<feature type="region of interest" description="Disordered" evidence="6">
    <location>
        <begin position="52"/>
        <end position="79"/>
    </location>
</feature>
<feature type="compositionally biased region" description="Basic residues" evidence="6">
    <location>
        <begin position="66"/>
        <end position="79"/>
    </location>
</feature>
<dbReference type="Proteomes" id="UP000177575">
    <property type="component" value="Unassembled WGS sequence"/>
</dbReference>
<dbReference type="PANTHER" id="PTHR10746">
    <property type="entry name" value="50S RIBOSOMAL PROTEIN L4"/>
    <property type="match status" value="1"/>
</dbReference>
<dbReference type="GO" id="GO:0003735">
    <property type="term" value="F:structural constituent of ribosome"/>
    <property type="evidence" value="ECO:0007669"/>
    <property type="project" value="InterPro"/>
</dbReference>
<proteinExistence type="inferred from homology"/>
<dbReference type="HAMAP" id="MF_01328_B">
    <property type="entry name" value="Ribosomal_uL4_B"/>
    <property type="match status" value="1"/>
</dbReference>
<evidence type="ECO:0000256" key="4">
    <source>
        <dbReference type="ARBA" id="ARBA00035244"/>
    </source>
</evidence>
<dbReference type="Gene3D" id="3.40.1370.10">
    <property type="match status" value="1"/>
</dbReference>
<comment type="similarity">
    <text evidence="1 5">Belongs to the universal ribosomal protein uL4 family.</text>
</comment>
<gene>
    <name evidence="5" type="primary">rplD</name>
    <name evidence="7" type="ORF">A2388_01025</name>
</gene>
<comment type="function">
    <text evidence="5">One of the primary rRNA binding proteins, this protein initially binds near the 5'-end of the 23S rRNA. It is important during the early stages of 50S assembly. It makes multiple contacts with different domains of the 23S rRNA in the assembled 50S subunit and ribosome.</text>
</comment>
<dbReference type="InterPro" id="IPR002136">
    <property type="entry name" value="Ribosomal_uL4"/>
</dbReference>
<dbReference type="GO" id="GO:0019843">
    <property type="term" value="F:rRNA binding"/>
    <property type="evidence" value="ECO:0007669"/>
    <property type="project" value="UniProtKB-UniRule"/>
</dbReference>
<evidence type="ECO:0000313" key="7">
    <source>
        <dbReference type="EMBL" id="OHA54696.1"/>
    </source>
</evidence>
<comment type="function">
    <text evidence="5">Forms part of the polypeptide exit tunnel.</text>
</comment>
<dbReference type="AlphaFoldDB" id="A0A1G2Q290"/>
<accession>A0A1G2Q290</accession>
<keyword evidence="5" id="KW-0694">RNA-binding</keyword>
<dbReference type="GO" id="GO:1990904">
    <property type="term" value="C:ribonucleoprotein complex"/>
    <property type="evidence" value="ECO:0007669"/>
    <property type="project" value="UniProtKB-KW"/>
</dbReference>
<comment type="caution">
    <text evidence="7">The sequence shown here is derived from an EMBL/GenBank/DDBJ whole genome shotgun (WGS) entry which is preliminary data.</text>
</comment>
<dbReference type="EMBL" id="MHTC01000043">
    <property type="protein sequence ID" value="OHA54696.1"/>
    <property type="molecule type" value="Genomic_DNA"/>
</dbReference>
<sequence length="211" mass="23434">MSKTSQIKVLNTKGEEVKDFVVPASLLAQNIKPELVHQVVVGYAANRRAGTAHTKTRAEVSGGGKKPWRQKGTGRARHGSIRSPLWVGGGVVFGPRNTRNYEQRLPTQLKNQAKKMVIADYVNSGKIMVVAEWPESAKTKEFALMFKALKISGRRTLVLLTDKEKSLRRALNNLPNVEVMAVKELNAYDGMRWPRWLVSEAGAAELIKMVS</sequence>
<dbReference type="Pfam" id="PF00573">
    <property type="entry name" value="Ribosomal_L4"/>
    <property type="match status" value="1"/>
</dbReference>
<dbReference type="SUPFAM" id="SSF52166">
    <property type="entry name" value="Ribosomal protein L4"/>
    <property type="match status" value="1"/>
</dbReference>
<evidence type="ECO:0000256" key="5">
    <source>
        <dbReference type="HAMAP-Rule" id="MF_01328"/>
    </source>
</evidence>
<name>A0A1G2Q290_9BACT</name>